<dbReference type="InterPro" id="IPR011268">
    <property type="entry name" value="Purine_phosphorylase"/>
</dbReference>
<feature type="domain" description="Nucleoside phosphorylase" evidence="6">
    <location>
        <begin position="20"/>
        <end position="261"/>
    </location>
</feature>
<dbReference type="CDD" id="cd09009">
    <property type="entry name" value="PNP-EcPNPII_like"/>
    <property type="match status" value="1"/>
</dbReference>
<dbReference type="NCBIfam" id="NF006054">
    <property type="entry name" value="PRK08202.1"/>
    <property type="match status" value="1"/>
</dbReference>
<evidence type="ECO:0000256" key="5">
    <source>
        <dbReference type="PIRNR" id="PIRNR000477"/>
    </source>
</evidence>
<dbReference type="GO" id="GO:0004731">
    <property type="term" value="F:purine-nucleoside phosphorylase activity"/>
    <property type="evidence" value="ECO:0007669"/>
    <property type="project" value="UniProtKB-EC"/>
</dbReference>
<comment type="function">
    <text evidence="5">The purine nucleoside phosphorylases catalyze the phosphorolytic breakdown of the N-glycosidic bond in the beta-(deoxy)ribonucleoside molecules, with the formation of the corresponding free purine bases and pentose-1-phosphate.</text>
</comment>
<evidence type="ECO:0000313" key="7">
    <source>
        <dbReference type="EMBL" id="WDR02237.1"/>
    </source>
</evidence>
<sequence length="300" mass="31462">MSKAVKTIHKIAGQEPISAALVLGSGLSAVGDLMAETVTIPFSELKGFPGGGVSGHGRDLLIGAMGGKRVAVLTGREHYYEHGNAAAMRPALSAMADLGAQTLLLTNSAGSLETENPPGQLMMIADHINYAGMNPLIGEATDRRFVNMVDCYAPDLRTKAGLIADRLGIGLREGVYFWYAGPSFETPAEIQMAIRLGANAVGMSTVPEVIIGRFLGMKVWACSSITNMGAGLSSENISHAHTKTMAVQGAEKLSKLIPALVEEPLSPNEPYESSITAPQKRGTSAIPVFRLILIGSGAFA</sequence>
<dbReference type="PANTHER" id="PTHR11904:SF9">
    <property type="entry name" value="PURINE NUCLEOSIDE PHOSPHORYLASE-RELATED"/>
    <property type="match status" value="1"/>
</dbReference>
<keyword evidence="4 5" id="KW-0808">Transferase</keyword>
<dbReference type="InterPro" id="IPR035994">
    <property type="entry name" value="Nucleoside_phosphorylase_sf"/>
</dbReference>
<dbReference type="PANTHER" id="PTHR11904">
    <property type="entry name" value="METHYLTHIOADENOSINE/PURINE NUCLEOSIDE PHOSPHORYLASE"/>
    <property type="match status" value="1"/>
</dbReference>
<proteinExistence type="inferred from homology"/>
<keyword evidence="8" id="KW-1185">Reference proteome</keyword>
<comment type="pathway">
    <text evidence="1 5">Purine metabolism; purine nucleoside salvage.</text>
</comment>
<evidence type="ECO:0000259" key="6">
    <source>
        <dbReference type="Pfam" id="PF01048"/>
    </source>
</evidence>
<evidence type="ECO:0000256" key="2">
    <source>
        <dbReference type="ARBA" id="ARBA00006751"/>
    </source>
</evidence>
<dbReference type="Proteomes" id="UP001220530">
    <property type="component" value="Chromosome"/>
</dbReference>
<dbReference type="PIRSF" id="PIRSF000477">
    <property type="entry name" value="PurNPase"/>
    <property type="match status" value="1"/>
</dbReference>
<evidence type="ECO:0000256" key="4">
    <source>
        <dbReference type="ARBA" id="ARBA00022679"/>
    </source>
</evidence>
<dbReference type="Pfam" id="PF01048">
    <property type="entry name" value="PNP_UDP_1"/>
    <property type="match status" value="1"/>
</dbReference>
<dbReference type="RefSeq" id="WP_282218642.1">
    <property type="nucleotide sequence ID" value="NZ_CP118246.1"/>
</dbReference>
<organism evidence="7 8">
    <name type="scientific">Devosia algicola</name>
    <dbReference type="NCBI Taxonomy" id="3026418"/>
    <lineage>
        <taxon>Bacteria</taxon>
        <taxon>Pseudomonadati</taxon>
        <taxon>Pseudomonadota</taxon>
        <taxon>Alphaproteobacteria</taxon>
        <taxon>Hyphomicrobiales</taxon>
        <taxon>Devosiaceae</taxon>
        <taxon>Devosia</taxon>
    </lineage>
</organism>
<dbReference type="InterPro" id="IPR000845">
    <property type="entry name" value="Nucleoside_phosphorylase_d"/>
</dbReference>
<dbReference type="EC" id="2.4.2.1" evidence="5"/>
<protein>
    <recommendedName>
        <fullName evidence="5">Purine nucleoside phosphorylase</fullName>
        <ecNumber evidence="5">2.4.2.1</ecNumber>
    </recommendedName>
    <alternativeName>
        <fullName evidence="5">Inosine-guanosine phosphorylase</fullName>
    </alternativeName>
</protein>
<gene>
    <name evidence="7" type="ORF">PSQ19_16595</name>
</gene>
<comment type="similarity">
    <text evidence="2 5">Belongs to the PNP/MTAP phosphorylase family.</text>
</comment>
<reference evidence="7 8" key="1">
    <citation type="submission" date="2023-02" db="EMBL/GenBank/DDBJ databases">
        <title>Devosia algicola sp. nov., isolated from the phycosphere of marine algae.</title>
        <authorList>
            <person name="Kim J.M."/>
            <person name="Lee J.K."/>
            <person name="Choi B.J."/>
            <person name="Bayburt H."/>
            <person name="Jeon C.O."/>
        </authorList>
    </citation>
    <scope>NUCLEOTIDE SEQUENCE [LARGE SCALE GENOMIC DNA]</scope>
    <source>
        <strain evidence="7 8">G20-9</strain>
    </source>
</reference>
<evidence type="ECO:0000313" key="8">
    <source>
        <dbReference type="Proteomes" id="UP001220530"/>
    </source>
</evidence>
<keyword evidence="3 5" id="KW-0328">Glycosyltransferase</keyword>
<evidence type="ECO:0000256" key="3">
    <source>
        <dbReference type="ARBA" id="ARBA00022676"/>
    </source>
</evidence>
<name>A0ABY7YM06_9HYPH</name>
<dbReference type="EMBL" id="CP118246">
    <property type="protein sequence ID" value="WDR02237.1"/>
    <property type="molecule type" value="Genomic_DNA"/>
</dbReference>
<accession>A0ABY7YM06</accession>
<dbReference type="NCBIfam" id="TIGR01697">
    <property type="entry name" value="PNPH-PUNA-XAPA"/>
    <property type="match status" value="1"/>
</dbReference>
<dbReference type="SUPFAM" id="SSF53167">
    <property type="entry name" value="Purine and uridine phosphorylases"/>
    <property type="match status" value="1"/>
</dbReference>
<evidence type="ECO:0000256" key="1">
    <source>
        <dbReference type="ARBA" id="ARBA00005058"/>
    </source>
</evidence>
<dbReference type="Gene3D" id="3.40.50.1580">
    <property type="entry name" value="Nucleoside phosphorylase domain"/>
    <property type="match status" value="1"/>
</dbReference>